<feature type="domain" description="Phospholipase/carboxylesterase/thioesterase" evidence="4">
    <location>
        <begin position="42"/>
        <end position="189"/>
    </location>
</feature>
<comment type="caution">
    <text evidence="5">The sequence shown here is derived from an EMBL/GenBank/DDBJ whole genome shotgun (WGS) entry which is preliminary data.</text>
</comment>
<name>A0ABT3BF87_9RHOB</name>
<organism evidence="5 6">
    <name type="scientific">Roseobacter sinensis</name>
    <dbReference type="NCBI Taxonomy" id="2931391"/>
    <lineage>
        <taxon>Bacteria</taxon>
        <taxon>Pseudomonadati</taxon>
        <taxon>Pseudomonadota</taxon>
        <taxon>Alphaproteobacteria</taxon>
        <taxon>Rhodobacterales</taxon>
        <taxon>Roseobacteraceae</taxon>
        <taxon>Roseobacter</taxon>
    </lineage>
</organism>
<dbReference type="Gene3D" id="3.40.50.1820">
    <property type="entry name" value="alpha/beta hydrolase"/>
    <property type="match status" value="1"/>
</dbReference>
<gene>
    <name evidence="5" type="ORF">MUB52_12505</name>
</gene>
<evidence type="ECO:0000313" key="5">
    <source>
        <dbReference type="EMBL" id="MCV3272251.1"/>
    </source>
</evidence>
<evidence type="ECO:0000313" key="6">
    <source>
        <dbReference type="Proteomes" id="UP001208690"/>
    </source>
</evidence>
<keyword evidence="6" id="KW-1185">Reference proteome</keyword>
<dbReference type="SUPFAM" id="SSF53474">
    <property type="entry name" value="alpha/beta-Hydrolases"/>
    <property type="match status" value="1"/>
</dbReference>
<dbReference type="Proteomes" id="UP001208690">
    <property type="component" value="Unassembled WGS sequence"/>
</dbReference>
<dbReference type="Pfam" id="PF02230">
    <property type="entry name" value="Abhydrolase_2"/>
    <property type="match status" value="1"/>
</dbReference>
<dbReference type="InterPro" id="IPR029058">
    <property type="entry name" value="AB_hydrolase_fold"/>
</dbReference>
<evidence type="ECO:0000256" key="1">
    <source>
        <dbReference type="ARBA" id="ARBA00022729"/>
    </source>
</evidence>
<proteinExistence type="predicted"/>
<evidence type="ECO:0000256" key="2">
    <source>
        <dbReference type="ARBA" id="ARBA00022801"/>
    </source>
</evidence>
<accession>A0ABT3BF87</accession>
<protein>
    <submittedName>
        <fullName evidence="5">Polyhydroxybutyrate depolymerase</fullName>
    </submittedName>
</protein>
<keyword evidence="1 3" id="KW-0732">Signal</keyword>
<dbReference type="PROSITE" id="PS51257">
    <property type="entry name" value="PROKAR_LIPOPROTEIN"/>
    <property type="match status" value="1"/>
</dbReference>
<feature type="signal peptide" evidence="3">
    <location>
        <begin position="1"/>
        <end position="19"/>
    </location>
</feature>
<dbReference type="EMBL" id="JALIEB010000007">
    <property type="protein sequence ID" value="MCV3272251.1"/>
    <property type="molecule type" value="Genomic_DNA"/>
</dbReference>
<dbReference type="PANTHER" id="PTHR43037">
    <property type="entry name" value="UNNAMED PRODUCT-RELATED"/>
    <property type="match status" value="1"/>
</dbReference>
<feature type="chain" id="PRO_5046822140" evidence="3">
    <location>
        <begin position="20"/>
        <end position="276"/>
    </location>
</feature>
<dbReference type="InterPro" id="IPR050955">
    <property type="entry name" value="Plant_Biomass_Hydrol_Est"/>
</dbReference>
<evidence type="ECO:0000256" key="3">
    <source>
        <dbReference type="SAM" id="SignalP"/>
    </source>
</evidence>
<reference evidence="5 6" key="1">
    <citation type="submission" date="2022-04" db="EMBL/GenBank/DDBJ databases">
        <title>Roseobacter sp. WL0113 is a bacterium isolated from neritic sediment.</title>
        <authorList>
            <person name="Wang L."/>
            <person name="He W."/>
            <person name="Zhang D.-F."/>
        </authorList>
    </citation>
    <scope>NUCLEOTIDE SEQUENCE [LARGE SCALE GENOMIC DNA]</scope>
    <source>
        <strain evidence="5 6">WL0113</strain>
    </source>
</reference>
<evidence type="ECO:0000259" key="4">
    <source>
        <dbReference type="Pfam" id="PF02230"/>
    </source>
</evidence>
<sequence>MRALLVSLVLLICAQAAVAGCGAEVSACEVDLGSYHARLPEGEIKGAILYLHGFGGTGEGALRPRGWVTTALARGYVLIAPDGLPYAEGRGRGWSFIPGRPARRDEHTFLTSVRDDAAARFGFDSDRVILSGFSVGGSMTSYMACAAPGSFAAYAPVAGGFWRPHPTNCSGPVRLLHTHGWTDGTVPLEGRVLRGGDATNPEALMQGDIFYTLRLWREVNACHQLRADRFVTDGPFLRRSWDHCATGSALEFALFPGGHVVPEGWAEMMLDWYEGL</sequence>
<dbReference type="RefSeq" id="WP_263844575.1">
    <property type="nucleotide sequence ID" value="NZ_JALIEB010000007.1"/>
</dbReference>
<keyword evidence="2" id="KW-0378">Hydrolase</keyword>
<dbReference type="InterPro" id="IPR003140">
    <property type="entry name" value="PLipase/COase/thioEstase"/>
</dbReference>
<dbReference type="PANTHER" id="PTHR43037:SF5">
    <property type="entry name" value="FERULOYL ESTERASE"/>
    <property type="match status" value="1"/>
</dbReference>